<keyword evidence="2" id="KW-1185">Reference proteome</keyword>
<reference evidence="1 2" key="1">
    <citation type="submission" date="2024-06" db="EMBL/GenBank/DDBJ databases">
        <authorList>
            <person name="Li Z."/>
            <person name="Jiang Y."/>
        </authorList>
    </citation>
    <scope>NUCLEOTIDE SEQUENCE [LARGE SCALE GENOMIC DNA]</scope>
    <source>
        <strain evidence="1 2">HSW-8</strain>
    </source>
</reference>
<comment type="caution">
    <text evidence="1">The sequence shown here is derived from an EMBL/GenBank/DDBJ whole genome shotgun (WGS) entry which is preliminary data.</text>
</comment>
<name>A0ABV2ADL1_9GAMM</name>
<protein>
    <submittedName>
        <fullName evidence="1">Uncharacterized protein</fullName>
    </submittedName>
</protein>
<gene>
    <name evidence="1" type="ORF">ABSH63_14720</name>
</gene>
<proteinExistence type="predicted"/>
<accession>A0ABV2ADL1</accession>
<dbReference type="Proteomes" id="UP001465331">
    <property type="component" value="Unassembled WGS sequence"/>
</dbReference>
<organism evidence="1 2">
    <name type="scientific">Sinimarinibacterium thermocellulolyticum</name>
    <dbReference type="NCBI Taxonomy" id="3170016"/>
    <lineage>
        <taxon>Bacteria</taxon>
        <taxon>Pseudomonadati</taxon>
        <taxon>Pseudomonadota</taxon>
        <taxon>Gammaproteobacteria</taxon>
        <taxon>Nevskiales</taxon>
        <taxon>Nevskiaceae</taxon>
        <taxon>Sinimarinibacterium</taxon>
    </lineage>
</organism>
<sequence length="55" mass="6315">MVSVSSIVQRSGRIDFDDLRAERSYLSSRSCAQTKLACLIFALELQRPRMLRALR</sequence>
<dbReference type="EMBL" id="JBEPIJ010000025">
    <property type="protein sequence ID" value="MES0875253.1"/>
    <property type="molecule type" value="Genomic_DNA"/>
</dbReference>
<dbReference type="RefSeq" id="WP_352890725.1">
    <property type="nucleotide sequence ID" value="NZ_JBEPIJ010000025.1"/>
</dbReference>
<evidence type="ECO:0000313" key="1">
    <source>
        <dbReference type="EMBL" id="MES0875253.1"/>
    </source>
</evidence>
<evidence type="ECO:0000313" key="2">
    <source>
        <dbReference type="Proteomes" id="UP001465331"/>
    </source>
</evidence>